<organism evidence="2 3">
    <name type="scientific">Volvox africanus</name>
    <dbReference type="NCBI Taxonomy" id="51714"/>
    <lineage>
        <taxon>Eukaryota</taxon>
        <taxon>Viridiplantae</taxon>
        <taxon>Chlorophyta</taxon>
        <taxon>core chlorophytes</taxon>
        <taxon>Chlorophyceae</taxon>
        <taxon>CS clade</taxon>
        <taxon>Chlamydomonadales</taxon>
        <taxon>Volvocaceae</taxon>
        <taxon>Volvox</taxon>
    </lineage>
</organism>
<reference evidence="2 3" key="1">
    <citation type="journal article" date="2023" name="IScience">
        <title>Expanded male sex-determining region conserved during the evolution of homothallism in the green alga Volvox.</title>
        <authorList>
            <person name="Yamamoto K."/>
            <person name="Matsuzaki R."/>
            <person name="Mahakham W."/>
            <person name="Heman W."/>
            <person name="Sekimoto H."/>
            <person name="Kawachi M."/>
            <person name="Minakuchi Y."/>
            <person name="Toyoda A."/>
            <person name="Nozaki H."/>
        </authorList>
    </citation>
    <scope>NUCLEOTIDE SEQUENCE [LARGE SCALE GENOMIC DNA]</scope>
    <source>
        <strain evidence="2 3">NIES-4468</strain>
    </source>
</reference>
<dbReference type="EMBL" id="BSDZ01000094">
    <property type="protein sequence ID" value="GLI70620.1"/>
    <property type="molecule type" value="Genomic_DNA"/>
</dbReference>
<dbReference type="Proteomes" id="UP001165090">
    <property type="component" value="Unassembled WGS sequence"/>
</dbReference>
<name>A0ABQ5SKU9_9CHLO</name>
<dbReference type="InterPro" id="IPR038511">
    <property type="entry name" value="TAP42/TAP46-like_sf"/>
</dbReference>
<evidence type="ECO:0000313" key="3">
    <source>
        <dbReference type="Proteomes" id="UP001165090"/>
    </source>
</evidence>
<dbReference type="Pfam" id="PF04177">
    <property type="entry name" value="TAP42"/>
    <property type="match status" value="1"/>
</dbReference>
<feature type="compositionally biased region" description="Basic and acidic residues" evidence="1">
    <location>
        <begin position="359"/>
        <end position="385"/>
    </location>
</feature>
<accession>A0ABQ5SKU9</accession>
<evidence type="ECO:0008006" key="4">
    <source>
        <dbReference type="Google" id="ProtNLM"/>
    </source>
</evidence>
<evidence type="ECO:0000256" key="1">
    <source>
        <dbReference type="SAM" id="MobiDB-lite"/>
    </source>
</evidence>
<evidence type="ECO:0000313" key="2">
    <source>
        <dbReference type="EMBL" id="GLI70620.1"/>
    </source>
</evidence>
<feature type="region of interest" description="Disordered" evidence="1">
    <location>
        <begin position="279"/>
        <end position="309"/>
    </location>
</feature>
<sequence>MEELRTMLISNPNWEGGPPLSVLYSGCYAVYAQQDRLVASKDLDLIDSAIALISRTHSVVESLGVFSSNEDRDDLATADIKYILVPFYLGSLLSAAPVRIDGDINASATRLIDVNRAAAALRTFLQRCEQYDLLGALGQTVYEAAAAGTGAMDPAAKRTYKVEKFKREKSLNAALGALEARRLAAAAQEREDGGCSGGLRASGTTASGSADAATLASLGASSAAAASGGGGGSGGVCGALDEEEERRLWVWRVELAVLQALDLQGSIRQEGELLQHAAEREAAAAAGPGPSSSSGNARPGGGDVDCNGGPGAAEKAELMARLRTICRDLDGKRREQMRQDVFKPGHMLPTMTVEQAGEIEGREAMEREERQRRQEEKERQRRAALDSDEEDAEDKARQRAWDDWRDVHPKGYGNSKLRPCG</sequence>
<protein>
    <recommendedName>
        <fullName evidence="4">TAP42-like protein</fullName>
    </recommendedName>
</protein>
<dbReference type="InterPro" id="IPR007304">
    <property type="entry name" value="TAP46-like"/>
</dbReference>
<comment type="caution">
    <text evidence="2">The sequence shown here is derived from an EMBL/GenBank/DDBJ whole genome shotgun (WGS) entry which is preliminary data.</text>
</comment>
<feature type="region of interest" description="Disordered" evidence="1">
    <location>
        <begin position="339"/>
        <end position="421"/>
    </location>
</feature>
<dbReference type="PANTHER" id="PTHR10933:SF9">
    <property type="entry name" value="IMMUNOGLOBULIN-BINDING PROTEIN 1"/>
    <property type="match status" value="1"/>
</dbReference>
<feature type="compositionally biased region" description="Low complexity" evidence="1">
    <location>
        <begin position="283"/>
        <end position="297"/>
    </location>
</feature>
<dbReference type="Gene3D" id="1.25.40.540">
    <property type="entry name" value="TAP42-like family"/>
    <property type="match status" value="1"/>
</dbReference>
<proteinExistence type="predicted"/>
<gene>
    <name evidence="2" type="ORF">VaNZ11_015553</name>
</gene>
<feature type="compositionally biased region" description="Gly residues" evidence="1">
    <location>
        <begin position="298"/>
        <end position="309"/>
    </location>
</feature>
<keyword evidence="3" id="KW-1185">Reference proteome</keyword>
<feature type="compositionally biased region" description="Basic and acidic residues" evidence="1">
    <location>
        <begin position="394"/>
        <end position="409"/>
    </location>
</feature>
<dbReference type="PANTHER" id="PTHR10933">
    <property type="entry name" value="IMMUNOGLOBULIN-BINDING PROTEIN 1"/>
    <property type="match status" value="1"/>
</dbReference>